<dbReference type="AlphaFoldDB" id="A0A2C9KJZ5"/>
<evidence type="ECO:0000256" key="7">
    <source>
        <dbReference type="SAM" id="Coils"/>
    </source>
</evidence>
<dbReference type="InterPro" id="IPR008271">
    <property type="entry name" value="Ser/Thr_kinase_AS"/>
</dbReference>
<evidence type="ECO:0000256" key="2">
    <source>
        <dbReference type="ARBA" id="ARBA00022679"/>
    </source>
</evidence>
<evidence type="ECO:0000313" key="10">
    <source>
        <dbReference type="Proteomes" id="UP000076420"/>
    </source>
</evidence>
<dbReference type="PANTHER" id="PTHR11584:SF369">
    <property type="entry name" value="MITOGEN-ACTIVATED PROTEIN KINASE KINASE KINASE 19-RELATED"/>
    <property type="match status" value="1"/>
</dbReference>
<dbReference type="GO" id="GO:0004674">
    <property type="term" value="F:protein serine/threonine kinase activity"/>
    <property type="evidence" value="ECO:0007669"/>
    <property type="project" value="UniProtKB-KW"/>
</dbReference>
<dbReference type="PANTHER" id="PTHR11584">
    <property type="entry name" value="SERINE/THREONINE PROTEIN KINASE"/>
    <property type="match status" value="1"/>
</dbReference>
<dbReference type="InterPro" id="IPR017441">
    <property type="entry name" value="Protein_kinase_ATP_BS"/>
</dbReference>
<dbReference type="VEuPathDB" id="VectorBase:BGLB020520"/>
<evidence type="ECO:0000313" key="9">
    <source>
        <dbReference type="EnsemblMetazoa" id="BGLB020520-PA"/>
    </source>
</evidence>
<dbReference type="PROSITE" id="PS00107">
    <property type="entry name" value="PROTEIN_KINASE_ATP"/>
    <property type="match status" value="1"/>
</dbReference>
<reference evidence="9" key="1">
    <citation type="submission" date="2020-05" db="UniProtKB">
        <authorList>
            <consortium name="EnsemblMetazoa"/>
        </authorList>
    </citation>
    <scope>IDENTIFICATION</scope>
    <source>
        <strain evidence="9">BB02</strain>
    </source>
</reference>
<dbReference type="VEuPathDB" id="VectorBase:BGLAX_032402"/>
<dbReference type="PROSITE" id="PS00108">
    <property type="entry name" value="PROTEIN_KINASE_ST"/>
    <property type="match status" value="1"/>
</dbReference>
<dbReference type="InterPro" id="IPR000719">
    <property type="entry name" value="Prot_kinase_dom"/>
</dbReference>
<evidence type="ECO:0000256" key="6">
    <source>
        <dbReference type="PROSITE-ProRule" id="PRU10141"/>
    </source>
</evidence>
<dbReference type="OrthoDB" id="10020384at2759"/>
<dbReference type="GO" id="GO:0005524">
    <property type="term" value="F:ATP binding"/>
    <property type="evidence" value="ECO:0007669"/>
    <property type="project" value="UniProtKB-UniRule"/>
</dbReference>
<keyword evidence="2" id="KW-0808">Transferase</keyword>
<dbReference type="STRING" id="6526.A0A2C9KJZ5"/>
<keyword evidence="7" id="KW-0175">Coiled coil</keyword>
<proteinExistence type="predicted"/>
<keyword evidence="5 6" id="KW-0067">ATP-binding</keyword>
<dbReference type="Gene3D" id="1.10.510.10">
    <property type="entry name" value="Transferase(Phosphotransferase) domain 1"/>
    <property type="match status" value="1"/>
</dbReference>
<evidence type="ECO:0000259" key="8">
    <source>
        <dbReference type="PROSITE" id="PS50011"/>
    </source>
</evidence>
<dbReference type="InterPro" id="IPR011009">
    <property type="entry name" value="Kinase-like_dom_sf"/>
</dbReference>
<feature type="binding site" evidence="6">
    <location>
        <position position="75"/>
    </location>
    <ligand>
        <name>ATP</name>
        <dbReference type="ChEBI" id="CHEBI:30616"/>
    </ligand>
</feature>
<dbReference type="Pfam" id="PF00069">
    <property type="entry name" value="Pkinase"/>
    <property type="match status" value="1"/>
</dbReference>
<organism evidence="9 10">
    <name type="scientific">Biomphalaria glabrata</name>
    <name type="common">Bloodfluke planorb</name>
    <name type="synonym">Freshwater snail</name>
    <dbReference type="NCBI Taxonomy" id="6526"/>
    <lineage>
        <taxon>Eukaryota</taxon>
        <taxon>Metazoa</taxon>
        <taxon>Spiralia</taxon>
        <taxon>Lophotrochozoa</taxon>
        <taxon>Mollusca</taxon>
        <taxon>Gastropoda</taxon>
        <taxon>Heterobranchia</taxon>
        <taxon>Euthyneura</taxon>
        <taxon>Panpulmonata</taxon>
        <taxon>Hygrophila</taxon>
        <taxon>Lymnaeoidea</taxon>
        <taxon>Planorbidae</taxon>
        <taxon>Biomphalaria</taxon>
    </lineage>
</organism>
<feature type="domain" description="Protein kinase" evidence="8">
    <location>
        <begin position="44"/>
        <end position="299"/>
    </location>
</feature>
<keyword evidence="4" id="KW-0418">Kinase</keyword>
<dbReference type="Proteomes" id="UP000076420">
    <property type="component" value="Unassembled WGS sequence"/>
</dbReference>
<keyword evidence="3 6" id="KW-0547">Nucleotide-binding</keyword>
<dbReference type="GO" id="GO:0035556">
    <property type="term" value="P:intracellular signal transduction"/>
    <property type="evidence" value="ECO:0007669"/>
    <property type="project" value="UniProtKB-ARBA"/>
</dbReference>
<dbReference type="SUPFAM" id="SSF56112">
    <property type="entry name" value="Protein kinase-like (PK-like)"/>
    <property type="match status" value="1"/>
</dbReference>
<sequence length="682" mass="77173">MAWCKQGLGDDALTALAWCKQGLGDDALTAFIFKGDGDKHEDNWKKLEKIGVGAYGEVFKAKVQLAANECEIAVKQIHIDKENAKKSAETELNAYNKLSHERIVKFYGFCSYDFEMFIFMEYMHLGSLASYIGKNGALKEDHVRHFSRQLVEGINYLHNKNVIHRDIKSVNILMKDKGNVKLTDFGICKILEDVSKASTTNIGTIRYMAPEMSQPNYGHSVDIWALGCVVLEMLTGLMPFSEIENQQVHYVLYKAEETPLNHLKCDLPVASMEFLQKLLKVNSSERPKIQDLLNNDNYITGANSFSMQLLLEENTVLKDELAKCLSRMEEMENKNKQLIQEHDEHLKICELDKTRTESCNLTTFEKAATNENNWERSFNLLTEDLSKSGTITPMEDNLLNFKECSQNPCHTGFIPVQNLKREHLPVDYQKNLSTAIQAMADLTVKVTVSLVSPGRPAVWPQHINKPYPTGKSGRLGSGIVCGLEKITRGVRQGGSIHKKLTTCPCNECKYSPTPKQEWWEATVQTAKQLIFDNTEANSANYMLFYDSYNSHGSYLNSFTMANSSTEMDLCRIKCTICDPQIADKLKNSLELMDSSLKKLDKELERLKDVDKLAVFVSHPHGLPKHVSLGEWKEKILVEGKKPYYQFTYSTNACEGCLGAFVYCLGYSGLTWWKSTIYGGPYV</sequence>
<dbReference type="EnsemblMetazoa" id="BGLB020520-RA">
    <property type="protein sequence ID" value="BGLB020520-PA"/>
    <property type="gene ID" value="BGLB020520"/>
</dbReference>
<evidence type="ECO:0000256" key="3">
    <source>
        <dbReference type="ARBA" id="ARBA00022741"/>
    </source>
</evidence>
<evidence type="ECO:0000256" key="4">
    <source>
        <dbReference type="ARBA" id="ARBA00022777"/>
    </source>
</evidence>
<feature type="coiled-coil region" evidence="7">
    <location>
        <begin position="582"/>
        <end position="609"/>
    </location>
</feature>
<dbReference type="PROSITE" id="PS50011">
    <property type="entry name" value="PROTEIN_KINASE_DOM"/>
    <property type="match status" value="1"/>
</dbReference>
<accession>A0A2C9KJZ5</accession>
<keyword evidence="1" id="KW-0723">Serine/threonine-protein kinase</keyword>
<dbReference type="KEGG" id="bgt:106072801"/>
<gene>
    <name evidence="9" type="primary">106072801</name>
</gene>
<feature type="coiled-coil region" evidence="7">
    <location>
        <begin position="314"/>
        <end position="348"/>
    </location>
</feature>
<name>A0A2C9KJZ5_BIOGL</name>
<protein>
    <recommendedName>
        <fullName evidence="8">Protein kinase domain-containing protein</fullName>
    </recommendedName>
</protein>
<dbReference type="SMART" id="SM00220">
    <property type="entry name" value="S_TKc"/>
    <property type="match status" value="1"/>
</dbReference>
<evidence type="ECO:0000256" key="5">
    <source>
        <dbReference type="ARBA" id="ARBA00022840"/>
    </source>
</evidence>
<evidence type="ECO:0000256" key="1">
    <source>
        <dbReference type="ARBA" id="ARBA00022527"/>
    </source>
</evidence>